<evidence type="ECO:0000256" key="4">
    <source>
        <dbReference type="ARBA" id="ARBA00022989"/>
    </source>
</evidence>
<gene>
    <name evidence="9" type="ORF">GSMUA_185650.1</name>
</gene>
<keyword evidence="3 6" id="KW-0256">Endoplasmic reticulum</keyword>
<evidence type="ECO:0000256" key="5">
    <source>
        <dbReference type="ARBA" id="ARBA00023136"/>
    </source>
</evidence>
<organism evidence="10 11">
    <name type="scientific">Musa acuminata subsp. malaccensis</name>
    <name type="common">Wild banana</name>
    <name type="synonym">Musa malaccensis</name>
    <dbReference type="NCBI Taxonomy" id="214687"/>
    <lineage>
        <taxon>Eukaryota</taxon>
        <taxon>Viridiplantae</taxon>
        <taxon>Streptophyta</taxon>
        <taxon>Embryophyta</taxon>
        <taxon>Tracheophyta</taxon>
        <taxon>Spermatophyta</taxon>
        <taxon>Magnoliopsida</taxon>
        <taxon>Liliopsida</taxon>
        <taxon>Zingiberales</taxon>
        <taxon>Musaceae</taxon>
        <taxon>Musa</taxon>
    </lineage>
</organism>
<evidence type="ECO:0000259" key="8">
    <source>
        <dbReference type="PROSITE" id="PS50845"/>
    </source>
</evidence>
<dbReference type="EMBL" id="HG996468">
    <property type="protein sequence ID" value="CAG1852001.1"/>
    <property type="molecule type" value="Genomic_DNA"/>
</dbReference>
<dbReference type="GO" id="GO:0009617">
    <property type="term" value="P:response to bacterium"/>
    <property type="evidence" value="ECO:0007669"/>
    <property type="project" value="InterPro"/>
</dbReference>
<evidence type="ECO:0000256" key="6">
    <source>
        <dbReference type="RuleBase" id="RU363132"/>
    </source>
</evidence>
<dbReference type="InterPro" id="IPR003388">
    <property type="entry name" value="Reticulon"/>
</dbReference>
<dbReference type="GO" id="GO:0005789">
    <property type="term" value="C:endoplasmic reticulum membrane"/>
    <property type="evidence" value="ECO:0007669"/>
    <property type="project" value="UniProtKB-SubCell"/>
</dbReference>
<evidence type="ECO:0000256" key="1">
    <source>
        <dbReference type="ARBA" id="ARBA00004477"/>
    </source>
</evidence>
<dbReference type="Pfam" id="PF02453">
    <property type="entry name" value="Reticulon"/>
    <property type="match status" value="1"/>
</dbReference>
<dbReference type="InParanoid" id="A0A804IJ19"/>
<name>A0A804IJ19_MUSAM</name>
<dbReference type="Gramene" id="Ma03_t33120.1">
    <property type="protein sequence ID" value="Ma03_p33120.1"/>
    <property type="gene ID" value="Ma03_g33120"/>
</dbReference>
<evidence type="ECO:0000313" key="9">
    <source>
        <dbReference type="EMBL" id="CAG1852001.1"/>
    </source>
</evidence>
<feature type="transmembrane region" description="Helical" evidence="6">
    <location>
        <begin position="82"/>
        <end position="102"/>
    </location>
</feature>
<dbReference type="AlphaFoldDB" id="A0A804IJ19"/>
<feature type="region of interest" description="Disordered" evidence="7">
    <location>
        <begin position="1"/>
        <end position="22"/>
    </location>
</feature>
<accession>A0A804IJ19</accession>
<evidence type="ECO:0000256" key="3">
    <source>
        <dbReference type="ARBA" id="ARBA00022824"/>
    </source>
</evidence>
<dbReference type="Proteomes" id="UP000012960">
    <property type="component" value="Unplaced"/>
</dbReference>
<dbReference type="PANTHER" id="PTHR10994">
    <property type="entry name" value="RETICULON"/>
    <property type="match status" value="1"/>
</dbReference>
<evidence type="ECO:0000313" key="11">
    <source>
        <dbReference type="Proteomes" id="UP000012960"/>
    </source>
</evidence>
<dbReference type="OMA" id="DHKHEES"/>
<feature type="transmembrane region" description="Helical" evidence="6">
    <location>
        <begin position="153"/>
        <end position="180"/>
    </location>
</feature>
<reference evidence="10" key="2">
    <citation type="submission" date="2021-05" db="UniProtKB">
        <authorList>
            <consortium name="EnsemblPlants"/>
        </authorList>
    </citation>
    <scope>IDENTIFICATION</scope>
    <source>
        <strain evidence="10">subsp. malaccensis</strain>
    </source>
</reference>
<comment type="subcellular location">
    <subcellularLocation>
        <location evidence="1 6">Endoplasmic reticulum membrane</location>
        <topology evidence="1 6">Multi-pass membrane protein</topology>
    </subcellularLocation>
</comment>
<feature type="domain" description="Reticulon" evidence="8">
    <location>
        <begin position="51"/>
        <end position="219"/>
    </location>
</feature>
<dbReference type="InterPro" id="IPR045064">
    <property type="entry name" value="Reticulon-like"/>
</dbReference>
<dbReference type="PANTHER" id="PTHR10994:SF190">
    <property type="entry name" value="RETICULON-LIKE PROTEIN"/>
    <property type="match status" value="1"/>
</dbReference>
<keyword evidence="2 6" id="KW-0812">Transmembrane</keyword>
<keyword evidence="4 6" id="KW-1133">Transmembrane helix</keyword>
<evidence type="ECO:0000256" key="7">
    <source>
        <dbReference type="SAM" id="MobiDB-lite"/>
    </source>
</evidence>
<reference evidence="9" key="1">
    <citation type="submission" date="2021-03" db="EMBL/GenBank/DDBJ databases">
        <authorList>
            <consortium name="Genoscope - CEA"/>
            <person name="William W."/>
        </authorList>
    </citation>
    <scope>NUCLEOTIDE SEQUENCE</scope>
    <source>
        <strain evidence="9">Doubled-haploid Pahang</strain>
    </source>
</reference>
<dbReference type="PROSITE" id="PS50845">
    <property type="entry name" value="RETICULON"/>
    <property type="match status" value="1"/>
</dbReference>
<dbReference type="EnsemblPlants" id="Ma03_t33120.1">
    <property type="protein sequence ID" value="Ma03_p33120.1"/>
    <property type="gene ID" value="Ma03_g33120"/>
</dbReference>
<evidence type="ECO:0000313" key="10">
    <source>
        <dbReference type="EnsemblPlants" id="Ma03_p33120.1"/>
    </source>
</evidence>
<evidence type="ECO:0000256" key="2">
    <source>
        <dbReference type="ARBA" id="ARBA00022692"/>
    </source>
</evidence>
<keyword evidence="11" id="KW-1185">Reference proteome</keyword>
<sequence>MANSCIKDSSSSDSDNEKTSEPSAADAVKAKIYRLFGREKAVHLILGGGKPADVFLWSNNKVSAATLGGATATWVLFELLDYRLLTVACHTLIVSLAITFLYSNATHFMNKSPPNIPVVSIPEDVAANIALSLRYQINRGFAAFALGRDLKKFLAVIAGLWVLSILGNCCNFLTLFYIAFVMLHTVPVLYEKYEDQVDAFAEKTQAEFKKHYAVVTAKT</sequence>
<proteinExistence type="predicted"/>
<protein>
    <recommendedName>
        <fullName evidence="6">Reticulon-like protein</fullName>
    </recommendedName>
</protein>
<keyword evidence="5 6" id="KW-0472">Membrane</keyword>